<dbReference type="Pfam" id="PF14529">
    <property type="entry name" value="Exo_endo_phos_2"/>
    <property type="match status" value="1"/>
</dbReference>
<dbReference type="AlphaFoldDB" id="A0A0A9YPV0"/>
<proteinExistence type="predicted"/>
<evidence type="ECO:0000313" key="2">
    <source>
        <dbReference type="EMBL" id="JAG33641.1"/>
    </source>
</evidence>
<dbReference type="GO" id="GO:0003824">
    <property type="term" value="F:catalytic activity"/>
    <property type="evidence" value="ECO:0007669"/>
    <property type="project" value="InterPro"/>
</dbReference>
<dbReference type="EMBL" id="GBHO01009963">
    <property type="protein sequence ID" value="JAG33641.1"/>
    <property type="molecule type" value="Transcribed_RNA"/>
</dbReference>
<organism evidence="2">
    <name type="scientific">Lygus hesperus</name>
    <name type="common">Western plant bug</name>
    <dbReference type="NCBI Taxonomy" id="30085"/>
    <lineage>
        <taxon>Eukaryota</taxon>
        <taxon>Metazoa</taxon>
        <taxon>Ecdysozoa</taxon>
        <taxon>Arthropoda</taxon>
        <taxon>Hexapoda</taxon>
        <taxon>Insecta</taxon>
        <taxon>Pterygota</taxon>
        <taxon>Neoptera</taxon>
        <taxon>Paraneoptera</taxon>
        <taxon>Hemiptera</taxon>
        <taxon>Heteroptera</taxon>
        <taxon>Panheteroptera</taxon>
        <taxon>Cimicomorpha</taxon>
        <taxon>Miridae</taxon>
        <taxon>Mirini</taxon>
        <taxon>Lygus</taxon>
    </lineage>
</organism>
<feature type="domain" description="Endonuclease/exonuclease/phosphatase" evidence="1">
    <location>
        <begin position="5"/>
        <end position="70"/>
    </location>
</feature>
<dbReference type="InterPro" id="IPR005135">
    <property type="entry name" value="Endo/exonuclease/phosphatase"/>
</dbReference>
<dbReference type="Gene3D" id="3.60.10.10">
    <property type="entry name" value="Endonuclease/exonuclease/phosphatase"/>
    <property type="match status" value="1"/>
</dbReference>
<dbReference type="InterPro" id="IPR036691">
    <property type="entry name" value="Endo/exonu/phosph_ase_sf"/>
</dbReference>
<reference evidence="2" key="2">
    <citation type="submission" date="2014-07" db="EMBL/GenBank/DDBJ databases">
        <authorList>
            <person name="Hull J."/>
        </authorList>
    </citation>
    <scope>NUCLEOTIDE SEQUENCE</scope>
</reference>
<evidence type="ECO:0000259" key="1">
    <source>
        <dbReference type="Pfam" id="PF14529"/>
    </source>
</evidence>
<accession>A0A0A9YPV0</accession>
<feature type="non-terminal residue" evidence="2">
    <location>
        <position position="275"/>
    </location>
</feature>
<dbReference type="SUPFAM" id="SSF56219">
    <property type="entry name" value="DNase I-like"/>
    <property type="match status" value="1"/>
</dbReference>
<reference evidence="2" key="1">
    <citation type="journal article" date="2014" name="PLoS ONE">
        <title>Transcriptome-Based Identification of ABC Transporters in the Western Tarnished Plant Bug Lygus hesperus.</title>
        <authorList>
            <person name="Hull J.J."/>
            <person name="Chaney K."/>
            <person name="Geib S.M."/>
            <person name="Fabrick J.A."/>
            <person name="Brent C.S."/>
            <person name="Walsh D."/>
            <person name="Lavine L.C."/>
        </authorList>
    </citation>
    <scope>NUCLEOTIDE SEQUENCE</scope>
</reference>
<feature type="non-terminal residue" evidence="2">
    <location>
        <position position="1"/>
    </location>
</feature>
<protein>
    <recommendedName>
        <fullName evidence="1">Endonuclease/exonuclease/phosphatase domain-containing protein</fullName>
    </recommendedName>
</protein>
<gene>
    <name evidence="2" type="ORF">CM83_9415</name>
</gene>
<sequence>ERYTDGPGEAFQQFVLSNNLSIMNIGSTPTFSVSRGSSIIDVTFASQGIASSITQWKVNPEAILSDHRLITFNICFPSPPKIKIQNPRKTDWEVFENHLGELLSSIEWSVESRDLLTNSTRLFVECLNKAFNFACPPRIVKDKNKPWWTTVLKNARKECRRLQRKARRSRAQIDREAFKHSRSQYRALLNLNKRTSWREFCTNIESTQESARLFKILQDEFIPRLGLLKHPNGCTANNETEALDILASTHFPDSVPVNTFTDDIYVDYINNMSYD</sequence>
<name>A0A0A9YPV0_LYGHE</name>